<proteinExistence type="predicted"/>
<name>A0A5C5VMP7_9BACT</name>
<dbReference type="Gene3D" id="2.60.40.1120">
    <property type="entry name" value="Carboxypeptidase-like, regulatory domain"/>
    <property type="match status" value="1"/>
</dbReference>
<feature type="chain" id="PRO_5022777757" description="Carboxypeptidase regulatory-like domain-containing protein" evidence="1">
    <location>
        <begin position="30"/>
        <end position="141"/>
    </location>
</feature>
<keyword evidence="1" id="KW-0732">Signal</keyword>
<evidence type="ECO:0008006" key="4">
    <source>
        <dbReference type="Google" id="ProtNLM"/>
    </source>
</evidence>
<dbReference type="PROSITE" id="PS51257">
    <property type="entry name" value="PROKAR_LIPOPROTEIN"/>
    <property type="match status" value="1"/>
</dbReference>
<evidence type="ECO:0000313" key="2">
    <source>
        <dbReference type="EMBL" id="TWT39327.1"/>
    </source>
</evidence>
<dbReference type="EMBL" id="SJPF01000001">
    <property type="protein sequence ID" value="TWT39327.1"/>
    <property type="molecule type" value="Genomic_DNA"/>
</dbReference>
<protein>
    <recommendedName>
        <fullName evidence="4">Carboxypeptidase regulatory-like domain-containing protein</fullName>
    </recommendedName>
</protein>
<sequence precursor="true">MPKTNFTNRKPLCSAARSSLWVCGLLAFAGCGGSTYDVAPVKGQVTLDGEPIPQTSVMFLPDSGRPAVAITDEQGNYELAYTRDSRGAPPGIYRVEISTAALLSFPKPSDEKFPARYNTETELVYEVKDEINLIDFHLQKK</sequence>
<dbReference type="RefSeq" id="WP_146429506.1">
    <property type="nucleotide sequence ID" value="NZ_SJPF01000001.1"/>
</dbReference>
<dbReference type="OrthoDB" id="286727at2"/>
<reference evidence="2 3" key="1">
    <citation type="submission" date="2019-02" db="EMBL/GenBank/DDBJ databases">
        <title>Deep-cultivation of Planctomycetes and their phenomic and genomic characterization uncovers novel biology.</title>
        <authorList>
            <person name="Wiegand S."/>
            <person name="Jogler M."/>
            <person name="Boedeker C."/>
            <person name="Pinto D."/>
            <person name="Vollmers J."/>
            <person name="Rivas-Marin E."/>
            <person name="Kohn T."/>
            <person name="Peeters S.H."/>
            <person name="Heuer A."/>
            <person name="Rast P."/>
            <person name="Oberbeckmann S."/>
            <person name="Bunk B."/>
            <person name="Jeske O."/>
            <person name="Meyerdierks A."/>
            <person name="Storesund J.E."/>
            <person name="Kallscheuer N."/>
            <person name="Luecker S."/>
            <person name="Lage O.M."/>
            <person name="Pohl T."/>
            <person name="Merkel B.J."/>
            <person name="Hornburger P."/>
            <person name="Mueller R.-W."/>
            <person name="Bruemmer F."/>
            <person name="Labrenz M."/>
            <person name="Spormann A.M."/>
            <person name="Op Den Camp H."/>
            <person name="Overmann J."/>
            <person name="Amann R."/>
            <person name="Jetten M.S.M."/>
            <person name="Mascher T."/>
            <person name="Medema M.H."/>
            <person name="Devos D.P."/>
            <person name="Kaster A.-K."/>
            <person name="Ovreas L."/>
            <person name="Rohde M."/>
            <person name="Galperin M.Y."/>
            <person name="Jogler C."/>
        </authorList>
    </citation>
    <scope>NUCLEOTIDE SEQUENCE [LARGE SCALE GENOMIC DNA]</scope>
    <source>
        <strain evidence="2 3">Enr8</strain>
    </source>
</reference>
<keyword evidence="3" id="KW-1185">Reference proteome</keyword>
<comment type="caution">
    <text evidence="2">The sequence shown here is derived from an EMBL/GenBank/DDBJ whole genome shotgun (WGS) entry which is preliminary data.</text>
</comment>
<feature type="signal peptide" evidence="1">
    <location>
        <begin position="1"/>
        <end position="29"/>
    </location>
</feature>
<dbReference type="SUPFAM" id="SSF49464">
    <property type="entry name" value="Carboxypeptidase regulatory domain-like"/>
    <property type="match status" value="1"/>
</dbReference>
<evidence type="ECO:0000313" key="3">
    <source>
        <dbReference type="Proteomes" id="UP000318878"/>
    </source>
</evidence>
<dbReference type="InterPro" id="IPR008969">
    <property type="entry name" value="CarboxyPept-like_regulatory"/>
</dbReference>
<accession>A0A5C5VMP7</accession>
<evidence type="ECO:0000256" key="1">
    <source>
        <dbReference type="SAM" id="SignalP"/>
    </source>
</evidence>
<organism evidence="2 3">
    <name type="scientific">Blastopirellula retiformator</name>
    <dbReference type="NCBI Taxonomy" id="2527970"/>
    <lineage>
        <taxon>Bacteria</taxon>
        <taxon>Pseudomonadati</taxon>
        <taxon>Planctomycetota</taxon>
        <taxon>Planctomycetia</taxon>
        <taxon>Pirellulales</taxon>
        <taxon>Pirellulaceae</taxon>
        <taxon>Blastopirellula</taxon>
    </lineage>
</organism>
<dbReference type="AlphaFoldDB" id="A0A5C5VMP7"/>
<dbReference type="Proteomes" id="UP000318878">
    <property type="component" value="Unassembled WGS sequence"/>
</dbReference>
<gene>
    <name evidence="2" type="ORF">Enr8_10250</name>
</gene>